<dbReference type="GO" id="GO:0009252">
    <property type="term" value="P:peptidoglycan biosynthetic process"/>
    <property type="evidence" value="ECO:0007669"/>
    <property type="project" value="TreeGrafter"/>
</dbReference>
<keyword evidence="1" id="KW-0121">Carboxypeptidase</keyword>
<dbReference type="GO" id="GO:0008955">
    <property type="term" value="F:peptidoglycan glycosyltransferase activity"/>
    <property type="evidence" value="ECO:0007669"/>
    <property type="project" value="UniProtKB-EC"/>
</dbReference>
<sequence>MPNLDSVNRGRGVVPFVGLCVLAGILVAGTAAPAAIGAGLLSNQVSDSVDAISAQLAAADPPLTTTVTDRDGTPIATLYAQYRLPVTPAGIATTMKAAIIGIEDRRFYTEGGVDLQGMLRAAVNDSAGGSLQGASTITQQYVKNYLVNVVDRNNPIAQQEDREDSLARKLREAKMAVQLNDTTSKDDILANYLNVVEFSGTVYGVGAAAKAYFGTTADKLTVPQAALLAGMVNNPSVYNPYTHPDKALQRRNLVIDAMVTNGSLPASYAATAKAAPLGLLPNGPVTPSGTCMGAAPDAGFFCAYAESYLVHAGFTADQLATGGYTVKTTLDPRVSQVTKDAVDANVPTTQDGVANTFAVVQPGSGGHQVLAMVANRNYGTDPAQGETSTDIVADASNEFGAGSSFKIFTSAAALVTGKAGLETPLPNPDSQCFTPPDADAHTACYTVHNDGHYADPITLADGLATSPNVAFVGLESQVGMPAVLDMAYKLGLRNTLATNDAGAAPNPASSNPQYNEPQSKYFRNLLSFTLGNSPVSPLEMANVSATLMSGGVWCPPNPILSVTDRNGNAVPVQQQACEQVIPAGVANTLEAGLSKDTTDGTSAQAAHAAGWTRPDIGKTGTTQQSESVAFVGGVDGYAVSSMVFADGPRPREICPGTPVHLGDCGHGAFGGTVAAPPYFHAMSELLAGVPDQAIPGPDPAYLTART</sequence>
<reference evidence="13 14" key="1">
    <citation type="submission" date="2023-06" db="EMBL/GenBank/DDBJ databases">
        <authorList>
            <person name="Oyuntsetseg B."/>
            <person name="Kim S.B."/>
        </authorList>
    </citation>
    <scope>NUCLEOTIDE SEQUENCE [LARGE SCALE GENOMIC DNA]</scope>
    <source>
        <strain evidence="13 14">4-36</strain>
    </source>
</reference>
<dbReference type="RefSeq" id="WP_285998089.1">
    <property type="nucleotide sequence ID" value="NZ_CP127295.1"/>
</dbReference>
<dbReference type="InterPro" id="IPR050396">
    <property type="entry name" value="Glycosyltr_51/Transpeptidase"/>
</dbReference>
<dbReference type="Pfam" id="PF00905">
    <property type="entry name" value="Transpeptidase"/>
    <property type="match status" value="1"/>
</dbReference>
<keyword evidence="2" id="KW-0645">Protease</keyword>
<dbReference type="PANTHER" id="PTHR32282:SF33">
    <property type="entry name" value="PEPTIDOGLYCAN GLYCOSYLTRANSFERASE"/>
    <property type="match status" value="1"/>
</dbReference>
<dbReference type="InterPro" id="IPR036950">
    <property type="entry name" value="PBP_transglycosylase"/>
</dbReference>
<evidence type="ECO:0000313" key="14">
    <source>
        <dbReference type="Proteomes" id="UP001239397"/>
    </source>
</evidence>
<dbReference type="Proteomes" id="UP001239397">
    <property type="component" value="Chromosome"/>
</dbReference>
<comment type="catalytic activity">
    <reaction evidence="7">
        <text>Preferential cleavage: (Ac)2-L-Lys-D-Ala-|-D-Ala. Also transpeptidation of peptidyl-alanyl moieties that are N-acyl substituents of D-alanine.</text>
        <dbReference type="EC" id="3.4.16.4"/>
    </reaction>
</comment>
<feature type="transmembrane region" description="Helical" evidence="10">
    <location>
        <begin position="12"/>
        <end position="36"/>
    </location>
</feature>
<dbReference type="Pfam" id="PF00912">
    <property type="entry name" value="Transgly"/>
    <property type="match status" value="1"/>
</dbReference>
<evidence type="ECO:0000256" key="3">
    <source>
        <dbReference type="ARBA" id="ARBA00022676"/>
    </source>
</evidence>
<evidence type="ECO:0000256" key="7">
    <source>
        <dbReference type="ARBA" id="ARBA00034000"/>
    </source>
</evidence>
<dbReference type="GO" id="GO:0009002">
    <property type="term" value="F:serine-type D-Ala-D-Ala carboxypeptidase activity"/>
    <property type="evidence" value="ECO:0007669"/>
    <property type="project" value="UniProtKB-EC"/>
</dbReference>
<evidence type="ECO:0000313" key="13">
    <source>
        <dbReference type="EMBL" id="WIY01644.1"/>
    </source>
</evidence>
<accession>A0A9Y2JQG0</accession>
<dbReference type="AlphaFoldDB" id="A0A9Y2JQG0"/>
<keyword evidence="3 13" id="KW-0328">Glycosyltransferase</keyword>
<dbReference type="GO" id="GO:0030288">
    <property type="term" value="C:outer membrane-bounded periplasmic space"/>
    <property type="evidence" value="ECO:0007669"/>
    <property type="project" value="TreeGrafter"/>
</dbReference>
<dbReference type="PANTHER" id="PTHR32282">
    <property type="entry name" value="BINDING PROTEIN TRANSPEPTIDASE, PUTATIVE-RELATED"/>
    <property type="match status" value="1"/>
</dbReference>
<evidence type="ECO:0000259" key="11">
    <source>
        <dbReference type="Pfam" id="PF00905"/>
    </source>
</evidence>
<keyword evidence="4 13" id="KW-0808">Transferase</keyword>
<evidence type="ECO:0000256" key="5">
    <source>
        <dbReference type="ARBA" id="ARBA00022801"/>
    </source>
</evidence>
<gene>
    <name evidence="13" type="ORF">QRX60_47805</name>
</gene>
<evidence type="ECO:0000259" key="12">
    <source>
        <dbReference type="Pfam" id="PF00912"/>
    </source>
</evidence>
<evidence type="ECO:0000256" key="2">
    <source>
        <dbReference type="ARBA" id="ARBA00022670"/>
    </source>
</evidence>
<feature type="domain" description="Penicillin-binding protein transpeptidase" evidence="11">
    <location>
        <begin position="368"/>
        <end position="625"/>
    </location>
</feature>
<keyword evidence="14" id="KW-1185">Reference proteome</keyword>
<dbReference type="InterPro" id="IPR012338">
    <property type="entry name" value="Beta-lactam/transpept-like"/>
</dbReference>
<keyword evidence="6" id="KW-0511">Multifunctional enzyme</keyword>
<keyword evidence="10" id="KW-0812">Transmembrane</keyword>
<organism evidence="13 14">
    <name type="scientific">Amycolatopsis mongoliensis</name>
    <dbReference type="NCBI Taxonomy" id="715475"/>
    <lineage>
        <taxon>Bacteria</taxon>
        <taxon>Bacillati</taxon>
        <taxon>Actinomycetota</taxon>
        <taxon>Actinomycetes</taxon>
        <taxon>Pseudonocardiales</taxon>
        <taxon>Pseudonocardiaceae</taxon>
        <taxon>Amycolatopsis</taxon>
    </lineage>
</organism>
<dbReference type="EC" id="2.4.-.-" evidence="13"/>
<feature type="domain" description="Glycosyl transferase family 51" evidence="12">
    <location>
        <begin position="72"/>
        <end position="258"/>
    </location>
</feature>
<name>A0A9Y2JQG0_9PSEU</name>
<dbReference type="GO" id="GO:0006508">
    <property type="term" value="P:proteolysis"/>
    <property type="evidence" value="ECO:0007669"/>
    <property type="project" value="UniProtKB-KW"/>
</dbReference>
<keyword evidence="10" id="KW-1133">Transmembrane helix</keyword>
<feature type="region of interest" description="Disordered" evidence="9">
    <location>
        <begin position="596"/>
        <end position="623"/>
    </location>
</feature>
<dbReference type="Gene3D" id="1.10.3810.10">
    <property type="entry name" value="Biosynthetic peptidoglycan transglycosylase-like"/>
    <property type="match status" value="1"/>
</dbReference>
<dbReference type="Gene3D" id="3.40.710.10">
    <property type="entry name" value="DD-peptidase/beta-lactamase superfamily"/>
    <property type="match status" value="1"/>
</dbReference>
<evidence type="ECO:0000256" key="9">
    <source>
        <dbReference type="SAM" id="MobiDB-lite"/>
    </source>
</evidence>
<evidence type="ECO:0000256" key="8">
    <source>
        <dbReference type="ARBA" id="ARBA00049902"/>
    </source>
</evidence>
<dbReference type="EMBL" id="CP127295">
    <property type="protein sequence ID" value="WIY01644.1"/>
    <property type="molecule type" value="Genomic_DNA"/>
</dbReference>
<dbReference type="InterPro" id="IPR023346">
    <property type="entry name" value="Lysozyme-like_dom_sf"/>
</dbReference>
<dbReference type="SUPFAM" id="SSF53955">
    <property type="entry name" value="Lysozyme-like"/>
    <property type="match status" value="1"/>
</dbReference>
<dbReference type="KEGG" id="amog:QRX60_47805"/>
<dbReference type="InterPro" id="IPR001264">
    <property type="entry name" value="Glyco_trans_51"/>
</dbReference>
<keyword evidence="5" id="KW-0378">Hydrolase</keyword>
<evidence type="ECO:0000256" key="4">
    <source>
        <dbReference type="ARBA" id="ARBA00022679"/>
    </source>
</evidence>
<evidence type="ECO:0000256" key="1">
    <source>
        <dbReference type="ARBA" id="ARBA00022645"/>
    </source>
</evidence>
<dbReference type="GO" id="GO:0008658">
    <property type="term" value="F:penicillin binding"/>
    <property type="evidence" value="ECO:0007669"/>
    <property type="project" value="InterPro"/>
</dbReference>
<proteinExistence type="predicted"/>
<dbReference type="InterPro" id="IPR001460">
    <property type="entry name" value="PCN-bd_Tpept"/>
</dbReference>
<comment type="catalytic activity">
    <reaction evidence="8">
        <text>[GlcNAc-(1-&gt;4)-Mur2Ac(oyl-L-Ala-gamma-D-Glu-L-Lys-D-Ala-D-Ala)](n)-di-trans,octa-cis-undecaprenyl diphosphate + beta-D-GlcNAc-(1-&gt;4)-Mur2Ac(oyl-L-Ala-gamma-D-Glu-L-Lys-D-Ala-D-Ala)-di-trans,octa-cis-undecaprenyl diphosphate = [GlcNAc-(1-&gt;4)-Mur2Ac(oyl-L-Ala-gamma-D-Glu-L-Lys-D-Ala-D-Ala)](n+1)-di-trans,octa-cis-undecaprenyl diphosphate + di-trans,octa-cis-undecaprenyl diphosphate + H(+)</text>
        <dbReference type="Rhea" id="RHEA:23708"/>
        <dbReference type="Rhea" id="RHEA-COMP:9602"/>
        <dbReference type="Rhea" id="RHEA-COMP:9603"/>
        <dbReference type="ChEBI" id="CHEBI:15378"/>
        <dbReference type="ChEBI" id="CHEBI:58405"/>
        <dbReference type="ChEBI" id="CHEBI:60033"/>
        <dbReference type="ChEBI" id="CHEBI:78435"/>
        <dbReference type="EC" id="2.4.99.28"/>
    </reaction>
</comment>
<keyword evidence="10" id="KW-0472">Membrane</keyword>
<evidence type="ECO:0000256" key="10">
    <source>
        <dbReference type="SAM" id="Phobius"/>
    </source>
</evidence>
<protein>
    <submittedName>
        <fullName evidence="13">Transglycosylase domain-containing protein</fullName>
        <ecNumber evidence="13">2.4.-.-</ecNumber>
    </submittedName>
</protein>
<dbReference type="SUPFAM" id="SSF56601">
    <property type="entry name" value="beta-lactamase/transpeptidase-like"/>
    <property type="match status" value="1"/>
</dbReference>
<evidence type="ECO:0000256" key="6">
    <source>
        <dbReference type="ARBA" id="ARBA00023268"/>
    </source>
</evidence>